<feature type="chain" id="PRO_5045220187" description="Lipoprotein" evidence="7">
    <location>
        <begin position="28"/>
        <end position="280"/>
    </location>
</feature>
<gene>
    <name evidence="8" type="ORF">ACFO4E_11980</name>
</gene>
<name>A0ABV9DUK2_9ACTN</name>
<dbReference type="EMBL" id="JBHSFQ010000009">
    <property type="protein sequence ID" value="MFC4562574.1"/>
    <property type="molecule type" value="Genomic_DNA"/>
</dbReference>
<dbReference type="PROSITE" id="PS51257">
    <property type="entry name" value="PROKAR_LIPOPROTEIN"/>
    <property type="match status" value="1"/>
</dbReference>
<dbReference type="Proteomes" id="UP001595923">
    <property type="component" value="Unassembled WGS sequence"/>
</dbReference>
<keyword evidence="4" id="KW-0564">Palmitate</keyword>
<keyword evidence="3" id="KW-0472">Membrane</keyword>
<dbReference type="Gene3D" id="3.40.190.10">
    <property type="entry name" value="Periplasmic binding protein-like II"/>
    <property type="match status" value="2"/>
</dbReference>
<protein>
    <recommendedName>
        <fullName evidence="6">Lipoprotein</fullName>
    </recommendedName>
</protein>
<evidence type="ECO:0000256" key="1">
    <source>
        <dbReference type="ARBA" id="ARBA00004635"/>
    </source>
</evidence>
<evidence type="ECO:0000313" key="8">
    <source>
        <dbReference type="EMBL" id="MFC4562574.1"/>
    </source>
</evidence>
<comment type="similarity">
    <text evidence="6">Belongs to the nlpA lipoprotein family.</text>
</comment>
<evidence type="ECO:0000256" key="2">
    <source>
        <dbReference type="ARBA" id="ARBA00022729"/>
    </source>
</evidence>
<sequence length="280" mass="29893">MRKIWAIIGAAALTTAVAACGSPSEQAQDDEGGGDRTTLRVGASPVPHAEILQFVQDELAADAGLNIEIVEFTDYNQPNAALTEGEIDANYFQNVPFLDEYAAANPDADLSWVANVHLEAFGLYAEDIEDLADLPDGAQVGVPNDPANLDRALKLLESEELLTLDPEAGDAATENDVQDNPKDLELVPVEAAQLPRSLADVDAAVVNGNYALEADLPETANALAWEDTEDNPYGNGLVVRADDAGSEDIATLNELLHSDEVRTFIEEQWQGVVIPLDAES</sequence>
<comment type="caution">
    <text evidence="8">The sequence shown here is derived from an EMBL/GenBank/DDBJ whole genome shotgun (WGS) entry which is preliminary data.</text>
</comment>
<dbReference type="InterPro" id="IPR004872">
    <property type="entry name" value="Lipoprotein_NlpA"/>
</dbReference>
<proteinExistence type="inferred from homology"/>
<evidence type="ECO:0000256" key="4">
    <source>
        <dbReference type="ARBA" id="ARBA00023139"/>
    </source>
</evidence>
<dbReference type="PANTHER" id="PTHR30429:SF0">
    <property type="entry name" value="METHIONINE-BINDING LIPOPROTEIN METQ"/>
    <property type="match status" value="1"/>
</dbReference>
<comment type="subcellular location">
    <subcellularLocation>
        <location evidence="1">Membrane</location>
        <topology evidence="1">Lipid-anchor</topology>
    </subcellularLocation>
</comment>
<reference evidence="9" key="1">
    <citation type="journal article" date="2019" name="Int. J. Syst. Evol. Microbiol.">
        <title>The Global Catalogue of Microorganisms (GCM) 10K type strain sequencing project: providing services to taxonomists for standard genome sequencing and annotation.</title>
        <authorList>
            <consortium name="The Broad Institute Genomics Platform"/>
            <consortium name="The Broad Institute Genome Sequencing Center for Infectious Disease"/>
            <person name="Wu L."/>
            <person name="Ma J."/>
        </authorList>
    </citation>
    <scope>NUCLEOTIDE SEQUENCE [LARGE SCALE GENOMIC DNA]</scope>
    <source>
        <strain evidence="9">XZYJ18</strain>
    </source>
</reference>
<evidence type="ECO:0000256" key="3">
    <source>
        <dbReference type="ARBA" id="ARBA00023136"/>
    </source>
</evidence>
<evidence type="ECO:0000256" key="6">
    <source>
        <dbReference type="PIRNR" id="PIRNR002854"/>
    </source>
</evidence>
<keyword evidence="9" id="KW-1185">Reference proteome</keyword>
<evidence type="ECO:0000256" key="5">
    <source>
        <dbReference type="ARBA" id="ARBA00023288"/>
    </source>
</evidence>
<accession>A0ABV9DUK2</accession>
<dbReference type="PANTHER" id="PTHR30429">
    <property type="entry name" value="D-METHIONINE-BINDING LIPOPROTEIN METQ"/>
    <property type="match status" value="1"/>
</dbReference>
<dbReference type="RefSeq" id="WP_378573910.1">
    <property type="nucleotide sequence ID" value="NZ_JBHSFQ010000009.1"/>
</dbReference>
<evidence type="ECO:0000256" key="7">
    <source>
        <dbReference type="SAM" id="SignalP"/>
    </source>
</evidence>
<keyword evidence="2 7" id="KW-0732">Signal</keyword>
<keyword evidence="5 6" id="KW-0449">Lipoprotein</keyword>
<evidence type="ECO:0000313" key="9">
    <source>
        <dbReference type="Proteomes" id="UP001595923"/>
    </source>
</evidence>
<feature type="signal peptide" evidence="7">
    <location>
        <begin position="1"/>
        <end position="27"/>
    </location>
</feature>
<dbReference type="Pfam" id="PF03180">
    <property type="entry name" value="Lipoprotein_9"/>
    <property type="match status" value="1"/>
</dbReference>
<organism evidence="8 9">
    <name type="scientific">Nocardiopsis mangrovi</name>
    <dbReference type="NCBI Taxonomy" id="1179818"/>
    <lineage>
        <taxon>Bacteria</taxon>
        <taxon>Bacillati</taxon>
        <taxon>Actinomycetota</taxon>
        <taxon>Actinomycetes</taxon>
        <taxon>Streptosporangiales</taxon>
        <taxon>Nocardiopsidaceae</taxon>
        <taxon>Nocardiopsis</taxon>
    </lineage>
</organism>
<dbReference type="SUPFAM" id="SSF53850">
    <property type="entry name" value="Periplasmic binding protein-like II"/>
    <property type="match status" value="1"/>
</dbReference>
<dbReference type="PIRSF" id="PIRSF002854">
    <property type="entry name" value="MetQ"/>
    <property type="match status" value="1"/>
</dbReference>